<dbReference type="Pfam" id="PF13837">
    <property type="entry name" value="Myb_DNA-bind_4"/>
    <property type="match status" value="1"/>
</dbReference>
<name>A0AAE1HAK8_9NEOP</name>
<dbReference type="Gene3D" id="1.10.10.60">
    <property type="entry name" value="Homeodomain-like"/>
    <property type="match status" value="1"/>
</dbReference>
<organism evidence="2 3">
    <name type="scientific">Frankliniella fusca</name>
    <dbReference type="NCBI Taxonomy" id="407009"/>
    <lineage>
        <taxon>Eukaryota</taxon>
        <taxon>Metazoa</taxon>
        <taxon>Ecdysozoa</taxon>
        <taxon>Arthropoda</taxon>
        <taxon>Hexapoda</taxon>
        <taxon>Insecta</taxon>
        <taxon>Pterygota</taxon>
        <taxon>Neoptera</taxon>
        <taxon>Paraneoptera</taxon>
        <taxon>Thysanoptera</taxon>
        <taxon>Terebrantia</taxon>
        <taxon>Thripoidea</taxon>
        <taxon>Thripidae</taxon>
        <taxon>Frankliniella</taxon>
    </lineage>
</organism>
<dbReference type="PANTHER" id="PTHR47595:SF1">
    <property type="entry name" value="MYB_SANT-LIKE DNA-BINDING DOMAIN-CONTAINING PROTEIN"/>
    <property type="match status" value="1"/>
</dbReference>
<sequence length="139" mass="15835">MAKLKGNPLAFGRRRKSSPCKVISTAVKKQPDPQRVKGPKFNDAATLLLIALRKELDPKFDSSAHRNAALWECIAKKKMSEKGYSYVGKQCEAKMVRLMDQYKLYEESAKVTGNNCRKFDYVEEMRDFMGKLVTVNPLN</sequence>
<evidence type="ECO:0000313" key="3">
    <source>
        <dbReference type="Proteomes" id="UP001219518"/>
    </source>
</evidence>
<dbReference type="AlphaFoldDB" id="A0AAE1HAK8"/>
<feature type="domain" description="Myb/SANT-like DNA-binding" evidence="1">
    <location>
        <begin position="39"/>
        <end position="126"/>
    </location>
</feature>
<keyword evidence="3" id="KW-1185">Reference proteome</keyword>
<comment type="caution">
    <text evidence="2">The sequence shown here is derived from an EMBL/GenBank/DDBJ whole genome shotgun (WGS) entry which is preliminary data.</text>
</comment>
<accession>A0AAE1HAK8</accession>
<reference evidence="2" key="1">
    <citation type="submission" date="2021-07" db="EMBL/GenBank/DDBJ databases">
        <authorList>
            <person name="Catto M.A."/>
            <person name="Jacobson A."/>
            <person name="Kennedy G."/>
            <person name="Labadie P."/>
            <person name="Hunt B.G."/>
            <person name="Srinivasan R."/>
        </authorList>
    </citation>
    <scope>NUCLEOTIDE SEQUENCE</scope>
    <source>
        <strain evidence="2">PL_HMW_Pooled</strain>
        <tissue evidence="2">Head</tissue>
    </source>
</reference>
<proteinExistence type="predicted"/>
<protein>
    <submittedName>
        <fullName evidence="2">Trihelix transcription factor GT-4</fullName>
    </submittedName>
</protein>
<gene>
    <name evidence="2" type="ORF">KUF71_006835</name>
</gene>
<dbReference type="PANTHER" id="PTHR47595">
    <property type="entry name" value="HEAT SHOCK 70 KDA PROTEIN 14"/>
    <property type="match status" value="1"/>
</dbReference>
<evidence type="ECO:0000313" key="2">
    <source>
        <dbReference type="EMBL" id="KAK3917251.1"/>
    </source>
</evidence>
<evidence type="ECO:0000259" key="1">
    <source>
        <dbReference type="Pfam" id="PF13837"/>
    </source>
</evidence>
<dbReference type="EMBL" id="JAHWGI010000700">
    <property type="protein sequence ID" value="KAK3917251.1"/>
    <property type="molecule type" value="Genomic_DNA"/>
</dbReference>
<reference evidence="2" key="2">
    <citation type="journal article" date="2023" name="BMC Genomics">
        <title>Pest status, molecular evolution, and epigenetic factors derived from the genome assembly of Frankliniella fusca, a thysanopteran phytovirus vector.</title>
        <authorList>
            <person name="Catto M.A."/>
            <person name="Labadie P.E."/>
            <person name="Jacobson A.L."/>
            <person name="Kennedy G.G."/>
            <person name="Srinivasan R."/>
            <person name="Hunt B.G."/>
        </authorList>
    </citation>
    <scope>NUCLEOTIDE SEQUENCE</scope>
    <source>
        <strain evidence="2">PL_HMW_Pooled</strain>
    </source>
</reference>
<dbReference type="Proteomes" id="UP001219518">
    <property type="component" value="Unassembled WGS sequence"/>
</dbReference>
<dbReference type="InterPro" id="IPR044822">
    <property type="entry name" value="Myb_DNA-bind_4"/>
</dbReference>